<feature type="repeat" description="RCC1" evidence="3">
    <location>
        <begin position="158"/>
        <end position="226"/>
    </location>
</feature>
<evidence type="ECO:0000256" key="2">
    <source>
        <dbReference type="PROSITE-ProRule" id="PRU00023"/>
    </source>
</evidence>
<sequence>MTLLHDLFTSRNLQAFQRLLTVDGSSGGKPALQSTNASGGKSWNRASSLTSVKTMYHVNKVDWLGRTPLHLACASMECIEYVRALLKHPGVNVNLADRESHWTPLHRALYHANLPAALLLLQRSDIDPSLKDLEGYTAFDLYNSTVNGTKPSLDDKRAELFTWGTNRNAVLGLGDGDDRIYPDQIVIQPQINPAELQRMGLAARFSPVHVHQVQMSKLHTAVVTSESGGNVRVCGFGSGGRLGPGQHTQYSLKSLPQFTHTIVSVALGQDHTLALTKSGEVLSWGLNRFSQLGYVVESSSSSTARHEEQIQATPKKIYGPLRKEIVRGVAASKCASACWTEGEVFTWGTNNGQLGYDKAAHPVQVQPKKIIKVNQPVLAIALTDLAMACLLRNQQVECIWNDRHYRINFPTQAFPSEIQPYRSPQAISKITSCDDVFAALSSNGEVFTFSVPNLGSTQESLSGSVPSSSEGRVGGGAPFKPQRVWALRKKFSAVKDVALGSEGSIIICTEAGHVFVRTRSVSASSSGSGNKSLNSSGPGKPFKFQRVPFLQRVTQVCANSTGAYGALRVDYRPREIEVGGRGVEEDLGRVRPFMDMDMDLGLEEERVREGCLKKMKRRVDDSTSTLRALDDVQDLAGEADESDVAIQRDIGDLLDLIEVFGHEKERRERGEGEGEGVGDVQLDIRFPHGADTTLSTTKERVVFLVHRVVLAARSPVFGRVLAGKGVQSQSGITLATTLTSKAKATSNSNPTNLTHLSISGCHPFSVLILLQYLYSDDLPAIWDRRVYTIIEKRLAAAEISHTQVKVDLKALAGLLELPLLAYVLEWPSKRVPGPSLRRDLGRVFDEANSNLGLSERVNESDVDEAQDPLAPDVVLQLADRDVRCHSLLLRARSELFESLFEEREWTEKRWSDDGVVRIDLKHLGWNVMEYVLRYMLCGEEEGLFEKLEFASTVDNVLDFMFDVMGAANELLLDRLILLCSAVILEYLNIHNACYILSDATHYHATQLVESVQGYMTANMESLLESRMLDDMPYALVKQLAKFARQQQLEKSPFSRSGVFVEKAIEKHAEWLKLQDIPEPVAASHHHHHKTGPRKEGVVNRVKLSPPSSGSSKKSVEPIERPNPATPQKTLRRPPSGDDVFIMDEPESPRAESMPLTPQSPPPPTSPPVWKAATVPRVDMKTVMVEAASMSRTPSSQGSSDQKPPLSSGSGGWKVLPSEPRKPSPSSFDGPSGFPLLGEPSPSKGSALQWRNSADQRSTTPSVVVVPSSSRAGGGSEKSGPRAQVPLPRTQHAVQGLGPMITPTRQSPASKSFPSSRSVSGNGNNTKAWMLPPVQPVATPTTMSTVSFVAIQHSQAEQGGPVKDKRSLREIQEEERSLREEADFLKWWSKEEERVKREEEALEGFRSECEREREVESGGKKVQRRRGGRGRQGGGGDDRQTVCSRRTSGQPKIYS</sequence>
<feature type="repeat" description="RCC1" evidence="3">
    <location>
        <begin position="229"/>
        <end position="278"/>
    </location>
</feature>
<dbReference type="PANTHER" id="PTHR22872">
    <property type="entry name" value="BTK-BINDING PROTEIN-RELATED"/>
    <property type="match status" value="1"/>
</dbReference>
<dbReference type="SUPFAM" id="SSF50985">
    <property type="entry name" value="RCC1/BLIP-II"/>
    <property type="match status" value="1"/>
</dbReference>
<feature type="repeat" description="RCC1" evidence="3">
    <location>
        <begin position="342"/>
        <end position="393"/>
    </location>
</feature>
<dbReference type="SMART" id="SM00225">
    <property type="entry name" value="BTB"/>
    <property type="match status" value="2"/>
</dbReference>
<dbReference type="InterPro" id="IPR009091">
    <property type="entry name" value="RCC1/BLIP-II"/>
</dbReference>
<reference evidence="7" key="2">
    <citation type="submission" date="2015-01" db="EMBL/GenBank/DDBJ databases">
        <title>Evolutionary Origins and Diversification of the Mycorrhizal Mutualists.</title>
        <authorList>
            <consortium name="DOE Joint Genome Institute"/>
            <consortium name="Mycorrhizal Genomics Consortium"/>
            <person name="Kohler A."/>
            <person name="Kuo A."/>
            <person name="Nagy L.G."/>
            <person name="Floudas D."/>
            <person name="Copeland A."/>
            <person name="Barry K.W."/>
            <person name="Cichocki N."/>
            <person name="Veneault-Fourrey C."/>
            <person name="LaButti K."/>
            <person name="Lindquist E.A."/>
            <person name="Lipzen A."/>
            <person name="Lundell T."/>
            <person name="Morin E."/>
            <person name="Murat C."/>
            <person name="Riley R."/>
            <person name="Ohm R."/>
            <person name="Sun H."/>
            <person name="Tunlid A."/>
            <person name="Henrissat B."/>
            <person name="Grigoriev I.V."/>
            <person name="Hibbett D.S."/>
            <person name="Martin F."/>
        </authorList>
    </citation>
    <scope>NUCLEOTIDE SEQUENCE [LARGE SCALE GENOMIC DNA]</scope>
    <source>
        <strain evidence="7">LaAM-08-1</strain>
    </source>
</reference>
<keyword evidence="2" id="KW-0040">ANK repeat</keyword>
<feature type="repeat" description="ANK" evidence="2">
    <location>
        <begin position="64"/>
        <end position="98"/>
    </location>
</feature>
<dbReference type="EMBL" id="KN838933">
    <property type="protein sequence ID" value="KIJ92139.1"/>
    <property type="molecule type" value="Genomic_DNA"/>
</dbReference>
<dbReference type="Gene3D" id="2.130.10.30">
    <property type="entry name" value="Regulator of chromosome condensation 1/beta-lactamase-inhibitor protein II"/>
    <property type="match status" value="1"/>
</dbReference>
<feature type="region of interest" description="Disordered" evidence="4">
    <location>
        <begin position="456"/>
        <end position="476"/>
    </location>
</feature>
<dbReference type="Gene3D" id="1.25.40.20">
    <property type="entry name" value="Ankyrin repeat-containing domain"/>
    <property type="match status" value="1"/>
</dbReference>
<keyword evidence="7" id="KW-1185">Reference proteome</keyword>
<feature type="compositionally biased region" description="Polar residues" evidence="4">
    <location>
        <begin position="1242"/>
        <end position="1256"/>
    </location>
</feature>
<dbReference type="PROSITE" id="PS50012">
    <property type="entry name" value="RCC1_3"/>
    <property type="match status" value="3"/>
</dbReference>
<dbReference type="STRING" id="1095629.A0A0C9WI12"/>
<dbReference type="InterPro" id="IPR002110">
    <property type="entry name" value="Ankyrin_rpt"/>
</dbReference>
<feature type="domain" description="BTB" evidence="5">
    <location>
        <begin position="690"/>
        <end position="778"/>
    </location>
</feature>
<evidence type="ECO:0000259" key="5">
    <source>
        <dbReference type="PROSITE" id="PS50097"/>
    </source>
</evidence>
<dbReference type="Pfam" id="PF00651">
    <property type="entry name" value="BTB"/>
    <property type="match status" value="1"/>
</dbReference>
<feature type="compositionally biased region" description="Polar residues" evidence="4">
    <location>
        <begin position="1440"/>
        <end position="1454"/>
    </location>
</feature>
<feature type="region of interest" description="Disordered" evidence="4">
    <location>
        <begin position="1398"/>
        <end position="1454"/>
    </location>
</feature>
<dbReference type="PANTHER" id="PTHR22872:SF2">
    <property type="entry name" value="INHIBITOR OF BRUTON TYROSINE KINASE"/>
    <property type="match status" value="1"/>
</dbReference>
<reference evidence="6 7" key="1">
    <citation type="submission" date="2014-04" db="EMBL/GenBank/DDBJ databases">
        <authorList>
            <consortium name="DOE Joint Genome Institute"/>
            <person name="Kuo A."/>
            <person name="Kohler A."/>
            <person name="Nagy L.G."/>
            <person name="Floudas D."/>
            <person name="Copeland A."/>
            <person name="Barry K.W."/>
            <person name="Cichocki N."/>
            <person name="Veneault-Fourrey C."/>
            <person name="LaButti K."/>
            <person name="Lindquist E.A."/>
            <person name="Lipzen A."/>
            <person name="Lundell T."/>
            <person name="Morin E."/>
            <person name="Murat C."/>
            <person name="Sun H."/>
            <person name="Tunlid A."/>
            <person name="Henrissat B."/>
            <person name="Grigoriev I.V."/>
            <person name="Hibbett D.S."/>
            <person name="Martin F."/>
            <person name="Nordberg H.P."/>
            <person name="Cantor M.N."/>
            <person name="Hua S.X."/>
        </authorList>
    </citation>
    <scope>NUCLEOTIDE SEQUENCE [LARGE SCALE GENOMIC DNA]</scope>
    <source>
        <strain evidence="6 7">LaAM-08-1</strain>
    </source>
</reference>
<feature type="compositionally biased region" description="Pro residues" evidence="4">
    <location>
        <begin position="1157"/>
        <end position="1166"/>
    </location>
</feature>
<dbReference type="Pfam" id="PF13540">
    <property type="entry name" value="RCC1_2"/>
    <property type="match status" value="1"/>
</dbReference>
<dbReference type="PRINTS" id="PR00633">
    <property type="entry name" value="RCCNDNSATION"/>
</dbReference>
<dbReference type="CDD" id="cd18186">
    <property type="entry name" value="BTB_POZ_ZBTB_KLHL-like"/>
    <property type="match status" value="2"/>
</dbReference>
<evidence type="ECO:0000313" key="6">
    <source>
        <dbReference type="EMBL" id="KIJ92139.1"/>
    </source>
</evidence>
<evidence type="ECO:0000256" key="1">
    <source>
        <dbReference type="ARBA" id="ARBA00022737"/>
    </source>
</evidence>
<dbReference type="InterPro" id="IPR051625">
    <property type="entry name" value="Signaling_Regulatory_Domain"/>
</dbReference>
<feature type="compositionally biased region" description="Low complexity" evidence="4">
    <location>
        <begin position="1306"/>
        <end position="1319"/>
    </location>
</feature>
<proteinExistence type="predicted"/>
<feature type="compositionally biased region" description="Low complexity" evidence="4">
    <location>
        <begin position="459"/>
        <end position="471"/>
    </location>
</feature>
<name>A0A0C9WI12_9AGAR</name>
<dbReference type="InterPro" id="IPR011333">
    <property type="entry name" value="SKP1/BTB/POZ_sf"/>
</dbReference>
<feature type="compositionally biased region" description="Polar residues" evidence="4">
    <location>
        <begin position="1189"/>
        <end position="1207"/>
    </location>
</feature>
<dbReference type="Gene3D" id="3.30.710.10">
    <property type="entry name" value="Potassium Channel Kv1.1, Chain A"/>
    <property type="match status" value="2"/>
</dbReference>
<dbReference type="HOGENOM" id="CLU_002285_0_0_1"/>
<dbReference type="SUPFAM" id="SSF48403">
    <property type="entry name" value="Ankyrin repeat"/>
    <property type="match status" value="1"/>
</dbReference>
<dbReference type="Proteomes" id="UP000054477">
    <property type="component" value="Unassembled WGS sequence"/>
</dbReference>
<dbReference type="InterPro" id="IPR000408">
    <property type="entry name" value="Reg_chr_condens"/>
</dbReference>
<evidence type="ECO:0000256" key="4">
    <source>
        <dbReference type="SAM" id="MobiDB-lite"/>
    </source>
</evidence>
<gene>
    <name evidence="6" type="ORF">K443DRAFT_685446</name>
</gene>
<feature type="compositionally biased region" description="Low complexity" evidence="4">
    <location>
        <begin position="1223"/>
        <end position="1234"/>
    </location>
</feature>
<dbReference type="InterPro" id="IPR000210">
    <property type="entry name" value="BTB/POZ_dom"/>
</dbReference>
<dbReference type="PROSITE" id="PS50088">
    <property type="entry name" value="ANK_REPEAT"/>
    <property type="match status" value="1"/>
</dbReference>
<organism evidence="6 7">
    <name type="scientific">Laccaria amethystina LaAM-08-1</name>
    <dbReference type="NCBI Taxonomy" id="1095629"/>
    <lineage>
        <taxon>Eukaryota</taxon>
        <taxon>Fungi</taxon>
        <taxon>Dikarya</taxon>
        <taxon>Basidiomycota</taxon>
        <taxon>Agaricomycotina</taxon>
        <taxon>Agaricomycetes</taxon>
        <taxon>Agaricomycetidae</taxon>
        <taxon>Agaricales</taxon>
        <taxon>Agaricineae</taxon>
        <taxon>Hydnangiaceae</taxon>
        <taxon>Laccaria</taxon>
    </lineage>
</organism>
<feature type="compositionally biased region" description="Low complexity" evidence="4">
    <location>
        <begin position="1257"/>
        <end position="1269"/>
    </location>
</feature>
<dbReference type="OrthoDB" id="1893551at2759"/>
<feature type="domain" description="BTB" evidence="5">
    <location>
        <begin position="871"/>
        <end position="939"/>
    </location>
</feature>
<dbReference type="SMART" id="SM00248">
    <property type="entry name" value="ANK"/>
    <property type="match status" value="2"/>
</dbReference>
<dbReference type="CDD" id="cd18500">
    <property type="entry name" value="BACK_IBtk"/>
    <property type="match status" value="1"/>
</dbReference>
<dbReference type="PROSITE" id="PS50097">
    <property type="entry name" value="BTB"/>
    <property type="match status" value="2"/>
</dbReference>
<evidence type="ECO:0000256" key="3">
    <source>
        <dbReference type="PROSITE-ProRule" id="PRU00235"/>
    </source>
</evidence>
<accession>A0A0C9WI12</accession>
<keyword evidence="1" id="KW-0677">Repeat</keyword>
<feature type="region of interest" description="Disordered" evidence="4">
    <location>
        <begin position="1081"/>
        <end position="1170"/>
    </location>
</feature>
<feature type="region of interest" description="Disordered" evidence="4">
    <location>
        <begin position="1187"/>
        <end position="1331"/>
    </location>
</feature>
<feature type="compositionally biased region" description="Basic and acidic residues" evidence="4">
    <location>
        <begin position="1398"/>
        <end position="1418"/>
    </location>
</feature>
<evidence type="ECO:0000313" key="7">
    <source>
        <dbReference type="Proteomes" id="UP000054477"/>
    </source>
</evidence>
<dbReference type="InterPro" id="IPR036770">
    <property type="entry name" value="Ankyrin_rpt-contain_sf"/>
</dbReference>
<protein>
    <recommendedName>
        <fullName evidence="5">BTB domain-containing protein</fullName>
    </recommendedName>
</protein>
<dbReference type="Pfam" id="PF12796">
    <property type="entry name" value="Ank_2"/>
    <property type="match status" value="1"/>
</dbReference>
<dbReference type="SUPFAM" id="SSF54695">
    <property type="entry name" value="POZ domain"/>
    <property type="match status" value="2"/>
</dbReference>